<dbReference type="GO" id="GO:0005576">
    <property type="term" value="C:extracellular region"/>
    <property type="evidence" value="ECO:0007669"/>
    <property type="project" value="UniProtKB-SubCell"/>
</dbReference>
<keyword evidence="5" id="KW-0406">Ion transport</keyword>
<feature type="non-terminal residue" evidence="5">
    <location>
        <position position="1"/>
    </location>
</feature>
<evidence type="ECO:0000256" key="1">
    <source>
        <dbReference type="ARBA" id="ARBA00004613"/>
    </source>
</evidence>
<comment type="subcellular location">
    <subcellularLocation>
        <location evidence="1">Secreted</location>
    </subcellularLocation>
</comment>
<organism evidence="5">
    <name type="scientific">Urodacus yaschenkoi</name>
    <name type="common">Inland robust scorpion</name>
    <dbReference type="NCBI Taxonomy" id="1273102"/>
    <lineage>
        <taxon>Eukaryota</taxon>
        <taxon>Metazoa</taxon>
        <taxon>Ecdysozoa</taxon>
        <taxon>Arthropoda</taxon>
        <taxon>Chelicerata</taxon>
        <taxon>Arachnida</taxon>
        <taxon>Scorpiones</taxon>
        <taxon>Iurida</taxon>
        <taxon>Scorpionoidea</taxon>
        <taxon>Scorpionidae</taxon>
        <taxon>Urodacinae</taxon>
        <taxon>Urodacus</taxon>
    </lineage>
</organism>
<keyword evidence="4" id="KW-1015">Disulfide bond</keyword>
<keyword evidence="2" id="KW-0964">Secreted</keyword>
<dbReference type="AlphaFoldDB" id="A0A0A0PP73"/>
<dbReference type="GO" id="GO:0034220">
    <property type="term" value="P:monoatomic ion transmembrane transport"/>
    <property type="evidence" value="ECO:0007669"/>
    <property type="project" value="UniProtKB-KW"/>
</dbReference>
<dbReference type="Pfam" id="PF00451">
    <property type="entry name" value="Toxin_2"/>
    <property type="match status" value="1"/>
</dbReference>
<keyword evidence="5" id="KW-0813">Transport</keyword>
<evidence type="ECO:0000313" key="5">
    <source>
        <dbReference type="EMBL" id="AHJ59320.1"/>
    </source>
</evidence>
<name>A0A0A0PP73_UROYA</name>
<dbReference type="PROSITE" id="PS01138">
    <property type="entry name" value="SCORP_SHORT_TOXIN"/>
    <property type="match status" value="1"/>
</dbReference>
<dbReference type="GO" id="GO:0090729">
    <property type="term" value="F:toxin activity"/>
    <property type="evidence" value="ECO:0007669"/>
    <property type="project" value="UniProtKB-KW"/>
</dbReference>
<dbReference type="PRINTS" id="PR00286">
    <property type="entry name" value="CHARYBDTOXIN"/>
</dbReference>
<sequence>LTFDTTQAVNIRCSGPKQCFDPCKKETGCSRAKCMNGKCRCNGCRG</sequence>
<keyword evidence="3" id="KW-0800">Toxin</keyword>
<protein>
    <submittedName>
        <fullName evidence="5">Potassium channel toxin</fullName>
    </submittedName>
</protein>
<keyword evidence="5" id="KW-0407">Ion channel</keyword>
<dbReference type="Gene3D" id="3.30.30.10">
    <property type="entry name" value="Knottin, scorpion toxin-like"/>
    <property type="match status" value="1"/>
</dbReference>
<accession>A0A0A0PP73</accession>
<dbReference type="GO" id="GO:0008200">
    <property type="term" value="F:ion channel inhibitor activity"/>
    <property type="evidence" value="ECO:0007669"/>
    <property type="project" value="InterPro"/>
</dbReference>
<proteinExistence type="evidence at transcript level"/>
<dbReference type="EMBL" id="KC818428">
    <property type="protein sequence ID" value="AHJ59320.1"/>
    <property type="molecule type" value="mRNA"/>
</dbReference>
<evidence type="ECO:0000256" key="3">
    <source>
        <dbReference type="ARBA" id="ARBA00022656"/>
    </source>
</evidence>
<reference evidence="5" key="1">
    <citation type="submission" date="2013-03" db="EMBL/GenBank/DDBJ databases">
        <title>Structure, molecular modeling and function of Urotoxin, the first potassium channel blocker from the venom of Australian scorpion Urodacus yaschenkoi.</title>
        <authorList>
            <person name="Luna-Ramirez K."/>
            <person name="Restano-Cassulini R."/>
            <person name="Bartok A."/>
            <person name="Quintero-Hernandez V."/>
            <person name="Coronas F."/>
            <person name="Christinseen J."/>
            <person name="Wright C.E."/>
            <person name="Panyi G."/>
            <person name="Possani L.D."/>
        </authorList>
    </citation>
    <scope>NUCLEOTIDE SEQUENCE</scope>
</reference>
<dbReference type="InterPro" id="IPR001947">
    <property type="entry name" value="Scorpion_toxinS_K_inh"/>
</dbReference>
<evidence type="ECO:0000256" key="2">
    <source>
        <dbReference type="ARBA" id="ARBA00022525"/>
    </source>
</evidence>
<dbReference type="InterPro" id="IPR036574">
    <property type="entry name" value="Scorpion_toxin-like_sf"/>
</dbReference>
<dbReference type="SUPFAM" id="SSF57095">
    <property type="entry name" value="Scorpion toxin-like"/>
    <property type="match status" value="1"/>
</dbReference>
<evidence type="ECO:0000256" key="4">
    <source>
        <dbReference type="ARBA" id="ARBA00023157"/>
    </source>
</evidence>